<dbReference type="EMBL" id="PXYT01000016">
    <property type="protein sequence ID" value="PSR29348.1"/>
    <property type="molecule type" value="Genomic_DNA"/>
</dbReference>
<evidence type="ECO:0000313" key="3">
    <source>
        <dbReference type="Proteomes" id="UP000242699"/>
    </source>
</evidence>
<gene>
    <name evidence="2" type="ORF">C7B43_08370</name>
</gene>
<comment type="caution">
    <text evidence="2">The sequence shown here is derived from an EMBL/GenBank/DDBJ whole genome shotgun (WGS) entry which is preliminary data.</text>
</comment>
<evidence type="ECO:0000256" key="1">
    <source>
        <dbReference type="SAM" id="Phobius"/>
    </source>
</evidence>
<keyword evidence="1" id="KW-1133">Transmembrane helix</keyword>
<dbReference type="AlphaFoldDB" id="A0A2T2X4H9"/>
<sequence length="90" mass="9816">MPAISILTTLTRPGCSNTYQAHVGGIWILAGHLAVVPGIPNVLFYVSPRCFALSFSSLCTVFQRRGLDPDNLRANHYEPSFHSTFSKPGP</sequence>
<name>A0A2T2X4H9_9FIRM</name>
<reference evidence="2 3" key="1">
    <citation type="journal article" date="2014" name="BMC Genomics">
        <title>Comparison of environmental and isolate Sulfobacillus genomes reveals diverse carbon, sulfur, nitrogen, and hydrogen metabolisms.</title>
        <authorList>
            <person name="Justice N.B."/>
            <person name="Norman A."/>
            <person name="Brown C.T."/>
            <person name="Singh A."/>
            <person name="Thomas B.C."/>
            <person name="Banfield J.F."/>
        </authorList>
    </citation>
    <scope>NUCLEOTIDE SEQUENCE [LARGE SCALE GENOMIC DNA]</scope>
    <source>
        <strain evidence="2">AMDSBA1</strain>
    </source>
</reference>
<organism evidence="2 3">
    <name type="scientific">Sulfobacillus benefaciens</name>
    <dbReference type="NCBI Taxonomy" id="453960"/>
    <lineage>
        <taxon>Bacteria</taxon>
        <taxon>Bacillati</taxon>
        <taxon>Bacillota</taxon>
        <taxon>Clostridia</taxon>
        <taxon>Eubacteriales</taxon>
        <taxon>Clostridiales Family XVII. Incertae Sedis</taxon>
        <taxon>Sulfobacillus</taxon>
    </lineage>
</organism>
<accession>A0A2T2X4H9</accession>
<dbReference type="Proteomes" id="UP000242699">
    <property type="component" value="Unassembled WGS sequence"/>
</dbReference>
<evidence type="ECO:0000313" key="2">
    <source>
        <dbReference type="EMBL" id="PSR29348.1"/>
    </source>
</evidence>
<feature type="transmembrane region" description="Helical" evidence="1">
    <location>
        <begin position="26"/>
        <end position="46"/>
    </location>
</feature>
<keyword evidence="1" id="KW-0472">Membrane</keyword>
<protein>
    <submittedName>
        <fullName evidence="2">Uncharacterized protein</fullName>
    </submittedName>
</protein>
<keyword evidence="1" id="KW-0812">Transmembrane</keyword>
<proteinExistence type="predicted"/>